<protein>
    <submittedName>
        <fullName evidence="2">Uncharacterized protein</fullName>
    </submittedName>
</protein>
<accession>A0A7S2ITI5</accession>
<name>A0A7S2ITI5_9DINO</name>
<evidence type="ECO:0000256" key="1">
    <source>
        <dbReference type="SAM" id="MobiDB-lite"/>
    </source>
</evidence>
<dbReference type="InterPro" id="IPR027417">
    <property type="entry name" value="P-loop_NTPase"/>
</dbReference>
<dbReference type="SMART" id="SM00015">
    <property type="entry name" value="IQ"/>
    <property type="match status" value="3"/>
</dbReference>
<reference evidence="2" key="1">
    <citation type="submission" date="2021-01" db="EMBL/GenBank/DDBJ databases">
        <authorList>
            <person name="Corre E."/>
            <person name="Pelletier E."/>
            <person name="Niang G."/>
            <person name="Scheremetjew M."/>
            <person name="Finn R."/>
            <person name="Kale V."/>
            <person name="Holt S."/>
            <person name="Cochrane G."/>
            <person name="Meng A."/>
            <person name="Brown T."/>
            <person name="Cohen L."/>
        </authorList>
    </citation>
    <scope>NUCLEOTIDE SEQUENCE</scope>
    <source>
        <strain evidence="2">RCC3387</strain>
    </source>
</reference>
<proteinExistence type="predicted"/>
<dbReference type="EMBL" id="HBGW01018645">
    <property type="protein sequence ID" value="CAD9527938.1"/>
    <property type="molecule type" value="Transcribed_RNA"/>
</dbReference>
<organism evidence="2">
    <name type="scientific">Zooxanthella nutricula</name>
    <dbReference type="NCBI Taxonomy" id="1333877"/>
    <lineage>
        <taxon>Eukaryota</taxon>
        <taxon>Sar</taxon>
        <taxon>Alveolata</taxon>
        <taxon>Dinophyceae</taxon>
        <taxon>Peridiniales</taxon>
        <taxon>Peridiniales incertae sedis</taxon>
        <taxon>Zooxanthella</taxon>
    </lineage>
</organism>
<dbReference type="AlphaFoldDB" id="A0A7S2ITI5"/>
<dbReference type="Gene3D" id="1.20.5.190">
    <property type="match status" value="1"/>
</dbReference>
<dbReference type="SUPFAM" id="SSF52540">
    <property type="entry name" value="P-loop containing nucleoside triphosphate hydrolases"/>
    <property type="match status" value="1"/>
</dbReference>
<evidence type="ECO:0000313" key="2">
    <source>
        <dbReference type="EMBL" id="CAD9527938.1"/>
    </source>
</evidence>
<feature type="region of interest" description="Disordered" evidence="1">
    <location>
        <begin position="220"/>
        <end position="296"/>
    </location>
</feature>
<feature type="region of interest" description="Disordered" evidence="1">
    <location>
        <begin position="331"/>
        <end position="350"/>
    </location>
</feature>
<sequence>MAHFLNLQSKIDDVSTQYYLRTQAANDYLARETAAVISIQSFLRATQVRQMMHAVLRSARQLQRFVRGCLARGRARKLRLERSRRLNAHFFHHCATVIMKFFRGWRSRKHLHNFHGRKRYLATVENRGEHTKEWLQRFQARQAAEAKHREEQKLRDDFDSLAGELHHLVSTKAVPGVYNPPYNDSLPAAFEKPIEQHLRDSCKATVPKALRRPRHREAIAKSHGSLPGAVGGAQLGSSLREQQEAAHATACAPPQDLPSRSPHLSRTASVGRMQRIQGPFRSREQTEVASAKAVQMHRTVQAATPYSLSDEDRKMQDRISKLTRVSPIDFAAPGLPAGRPPPSSVHTGVPYKEKPVELRGDYTELPKIRDKPPFFTALQQGRHFAEYHEQPLLPSGHV</sequence>
<gene>
    <name evidence="2" type="ORF">BRAN1462_LOCUS11726</name>
</gene>
<dbReference type="PROSITE" id="PS50096">
    <property type="entry name" value="IQ"/>
    <property type="match status" value="2"/>
</dbReference>
<dbReference type="InterPro" id="IPR000048">
    <property type="entry name" value="IQ_motif_EF-hand-BS"/>
</dbReference>